<reference evidence="8 9" key="1">
    <citation type="submission" date="2021-11" db="EMBL/GenBank/DDBJ databases">
        <title>Draft genome sequence of Actinomycetospora sp. SF1 isolated from the rhizosphere soil.</title>
        <authorList>
            <person name="Duangmal K."/>
            <person name="Chantavorakit T."/>
        </authorList>
    </citation>
    <scope>NUCLEOTIDE SEQUENCE [LARGE SCALE GENOMIC DNA]</scope>
    <source>
        <strain evidence="8 9">TBRC 5722</strain>
    </source>
</reference>
<evidence type="ECO:0000256" key="4">
    <source>
        <dbReference type="ARBA" id="ARBA00022989"/>
    </source>
</evidence>
<evidence type="ECO:0000256" key="1">
    <source>
        <dbReference type="ARBA" id="ARBA00004236"/>
    </source>
</evidence>
<dbReference type="EMBL" id="JAJNDB010000002">
    <property type="protein sequence ID" value="MCD2193915.1"/>
    <property type="molecule type" value="Genomic_DNA"/>
</dbReference>
<evidence type="ECO:0000256" key="5">
    <source>
        <dbReference type="ARBA" id="ARBA00023136"/>
    </source>
</evidence>
<comment type="caution">
    <text evidence="8">The sequence shown here is derived from an EMBL/GenBank/DDBJ whole genome shotgun (WGS) entry which is preliminary data.</text>
</comment>
<evidence type="ECO:0000259" key="7">
    <source>
        <dbReference type="Pfam" id="PF13190"/>
    </source>
</evidence>
<feature type="transmembrane region" description="Helical" evidence="6">
    <location>
        <begin position="87"/>
        <end position="108"/>
    </location>
</feature>
<evidence type="ECO:0000313" key="8">
    <source>
        <dbReference type="EMBL" id="MCD2193915.1"/>
    </source>
</evidence>
<keyword evidence="4 6" id="KW-1133">Transmembrane helix</keyword>
<evidence type="ECO:0000256" key="3">
    <source>
        <dbReference type="ARBA" id="ARBA00022692"/>
    </source>
</evidence>
<keyword evidence="5 6" id="KW-0472">Membrane</keyword>
<feature type="domain" description="PDGLE" evidence="7">
    <location>
        <begin position="13"/>
        <end position="113"/>
    </location>
</feature>
<keyword evidence="2" id="KW-1003">Cell membrane</keyword>
<dbReference type="Pfam" id="PF13190">
    <property type="entry name" value="PDGLE"/>
    <property type="match status" value="1"/>
</dbReference>
<evidence type="ECO:0000313" key="9">
    <source>
        <dbReference type="Proteomes" id="UP001199469"/>
    </source>
</evidence>
<sequence length="122" mass="12151">MSAPTTNRRLGAFFGVFLLVALLLAGVVSYAASGSPDGLDAVTQSGCESVGTADGEHLQGTCIAQHAGEHASAGSPFADYAVGGNDALTGVAGVVGVIATLLLAGGLFRLLRRRHAPDDEAG</sequence>
<evidence type="ECO:0000256" key="2">
    <source>
        <dbReference type="ARBA" id="ARBA00022475"/>
    </source>
</evidence>
<comment type="subcellular location">
    <subcellularLocation>
        <location evidence="1">Cell membrane</location>
    </subcellularLocation>
</comment>
<dbReference type="InterPro" id="IPR025937">
    <property type="entry name" value="PDGLE_dom"/>
</dbReference>
<dbReference type="RefSeq" id="WP_230733315.1">
    <property type="nucleotide sequence ID" value="NZ_JAJNDB010000002.1"/>
</dbReference>
<protein>
    <submittedName>
        <fullName evidence="8">PDGLE domain-containing protein</fullName>
    </submittedName>
</protein>
<evidence type="ECO:0000256" key="6">
    <source>
        <dbReference type="SAM" id="Phobius"/>
    </source>
</evidence>
<accession>A0ABS8P6P0</accession>
<dbReference type="Proteomes" id="UP001199469">
    <property type="component" value="Unassembled WGS sequence"/>
</dbReference>
<keyword evidence="3 6" id="KW-0812">Transmembrane</keyword>
<proteinExistence type="predicted"/>
<gene>
    <name evidence="8" type="ORF">LQ327_11065</name>
</gene>
<organism evidence="8 9">
    <name type="scientific">Actinomycetospora endophytica</name>
    <dbReference type="NCBI Taxonomy" id="2291215"/>
    <lineage>
        <taxon>Bacteria</taxon>
        <taxon>Bacillati</taxon>
        <taxon>Actinomycetota</taxon>
        <taxon>Actinomycetes</taxon>
        <taxon>Pseudonocardiales</taxon>
        <taxon>Pseudonocardiaceae</taxon>
        <taxon>Actinomycetospora</taxon>
    </lineage>
</organism>
<keyword evidence="9" id="KW-1185">Reference proteome</keyword>
<name>A0ABS8P6P0_9PSEU</name>